<accession>A0AAW2QIA1</accession>
<feature type="domain" description="Zinc knuckle CX2CX4HX4C" evidence="1">
    <location>
        <begin position="63"/>
        <end position="98"/>
    </location>
</feature>
<reference evidence="2" key="2">
    <citation type="journal article" date="2024" name="Plant">
        <title>Genomic evolution and insights into agronomic trait innovations of Sesamum species.</title>
        <authorList>
            <person name="Miao H."/>
            <person name="Wang L."/>
            <person name="Qu L."/>
            <person name="Liu H."/>
            <person name="Sun Y."/>
            <person name="Le M."/>
            <person name="Wang Q."/>
            <person name="Wei S."/>
            <person name="Zheng Y."/>
            <person name="Lin W."/>
            <person name="Duan Y."/>
            <person name="Cao H."/>
            <person name="Xiong S."/>
            <person name="Wang X."/>
            <person name="Wei L."/>
            <person name="Li C."/>
            <person name="Ma Q."/>
            <person name="Ju M."/>
            <person name="Zhao R."/>
            <person name="Li G."/>
            <person name="Mu C."/>
            <person name="Tian Q."/>
            <person name="Mei H."/>
            <person name="Zhang T."/>
            <person name="Gao T."/>
            <person name="Zhang H."/>
        </authorList>
    </citation>
    <scope>NUCLEOTIDE SEQUENCE</scope>
    <source>
        <strain evidence="2">G02</strain>
    </source>
</reference>
<dbReference type="AlphaFoldDB" id="A0AAW2QIA1"/>
<reference evidence="2" key="1">
    <citation type="submission" date="2020-06" db="EMBL/GenBank/DDBJ databases">
        <authorList>
            <person name="Li T."/>
            <person name="Hu X."/>
            <person name="Zhang T."/>
            <person name="Song X."/>
            <person name="Zhang H."/>
            <person name="Dai N."/>
            <person name="Sheng W."/>
            <person name="Hou X."/>
            <person name="Wei L."/>
        </authorList>
    </citation>
    <scope>NUCLEOTIDE SEQUENCE</scope>
    <source>
        <strain evidence="2">G02</strain>
        <tissue evidence="2">Leaf</tissue>
    </source>
</reference>
<comment type="caution">
    <text evidence="2">The sequence shown here is derived from an EMBL/GenBank/DDBJ whole genome shotgun (WGS) entry which is preliminary data.</text>
</comment>
<sequence>MSWCFEKNTLFFSGVGTNENPMNADLNLCNFFVHVHDLPLSKMTFDILSLTGNKIGRSCNMEMEESAKEKLVVSFTYEQLQNFGYLCGMLGHISKYCEERFVDGSIKPRENNSYGPWLRPSPRELGPNRSKSYPWVYFTKPGTQPHTESFTSEVPKTGAMVLDGQGQFEAVDRVLSQVASGYDQTPTGRTNYLGKTDDMVVEEGLVLIQVQFSASVGRGVALLRRRGQRRASLWGYVSLKHGRPVSVIELCGVDDNEAKHRHLLNEESNVILPEVARDLILLWRKDVNVIMHSYSISHIDSVVSKDDGMEGWRFTEVYGHLEATRRTKTWQLLWSLRQLPPRQCVNGEDLRFQSYSSHYLSSCLGTDSAGDQLICNLHNMRLELVTWENLSFGSVKRQVIELEEVLLGLTKASNSATNLSQRAELHEMLDELLAREEIMWKQRGKAKC</sequence>
<dbReference type="InterPro" id="IPR025836">
    <property type="entry name" value="Zn_knuckle_CX2CX4HX4C"/>
</dbReference>
<dbReference type="Pfam" id="PF14392">
    <property type="entry name" value="zf-CCHC_4"/>
    <property type="match status" value="1"/>
</dbReference>
<gene>
    <name evidence="2" type="ORF">Sradi_3648300</name>
</gene>
<protein>
    <recommendedName>
        <fullName evidence="1">Zinc knuckle CX2CX4HX4C domain-containing protein</fullName>
    </recommendedName>
</protein>
<evidence type="ECO:0000259" key="1">
    <source>
        <dbReference type="Pfam" id="PF14392"/>
    </source>
</evidence>
<dbReference type="EMBL" id="JACGWJ010000015">
    <property type="protein sequence ID" value="KAL0367582.1"/>
    <property type="molecule type" value="Genomic_DNA"/>
</dbReference>
<proteinExistence type="predicted"/>
<evidence type="ECO:0000313" key="2">
    <source>
        <dbReference type="EMBL" id="KAL0367582.1"/>
    </source>
</evidence>
<organism evidence="2">
    <name type="scientific">Sesamum radiatum</name>
    <name type="common">Black benniseed</name>
    <dbReference type="NCBI Taxonomy" id="300843"/>
    <lineage>
        <taxon>Eukaryota</taxon>
        <taxon>Viridiplantae</taxon>
        <taxon>Streptophyta</taxon>
        <taxon>Embryophyta</taxon>
        <taxon>Tracheophyta</taxon>
        <taxon>Spermatophyta</taxon>
        <taxon>Magnoliopsida</taxon>
        <taxon>eudicotyledons</taxon>
        <taxon>Gunneridae</taxon>
        <taxon>Pentapetalae</taxon>
        <taxon>asterids</taxon>
        <taxon>lamiids</taxon>
        <taxon>Lamiales</taxon>
        <taxon>Pedaliaceae</taxon>
        <taxon>Sesamum</taxon>
    </lineage>
</organism>
<name>A0AAW2QIA1_SESRA</name>